<accession>A0A088F7L3</accession>
<keyword evidence="2" id="KW-1185">Reference proteome</keyword>
<dbReference type="RefSeq" id="YP_009124283.1">
    <property type="nucleotide sequence ID" value="NC_026585.1"/>
</dbReference>
<evidence type="ECO:0000313" key="1">
    <source>
        <dbReference type="EMBL" id="AIM40482.1"/>
    </source>
</evidence>
<gene>
    <name evidence="1" type="ORF">PBI_ESTAVE1_92</name>
</gene>
<organism evidence="1 2">
    <name type="scientific">Mycobacterium phage Estave1</name>
    <dbReference type="NCBI Taxonomy" id="1536603"/>
    <lineage>
        <taxon>Viruses</taxon>
        <taxon>Duplodnaviria</taxon>
        <taxon>Heunggongvirae</taxon>
        <taxon>Uroviricota</taxon>
        <taxon>Caudoviricetes</taxon>
        <taxon>Gracegardnervirinae</taxon>
        <taxon>Cheoctovirus</taxon>
        <taxon>Cheoctovirus estave1</taxon>
    </lineage>
</organism>
<dbReference type="KEGG" id="vg:23679033"/>
<reference evidence="1 2" key="1">
    <citation type="submission" date="2014-08" db="EMBL/GenBank/DDBJ databases">
        <authorList>
            <person name="Abernathy K.P."/>
            <person name="Arnold C.T."/>
            <person name="Banks B.N."/>
            <person name="Bell M.J."/>
            <person name="Dang D."/>
            <person name="Estave P.M."/>
            <person name="Ford J.D."/>
            <person name="Fowler K.L."/>
            <person name="Guillory Q.M."/>
            <person name="Martin G.N."/>
            <person name="Minor J.G."/>
            <person name="Powell J."/>
            <person name="Sarhan H.A."/>
            <person name="Stewart E.L."/>
            <person name="Sutherlin T.K."/>
            <person name="Terry T.J."/>
            <person name="Wagner S.L."/>
            <person name="Zayed M.R."/>
            <person name="Ireland S.K."/>
            <person name="Ross J.F."/>
            <person name="Serrano M.G."/>
            <person name="Buck G."/>
            <person name="Lee V."/>
            <person name="Wang Y."/>
            <person name="Carvalho R."/>
            <person name="Voegtly L."/>
            <person name="Shi R."/>
            <person name="Duckworth R."/>
            <person name="Johnson A."/>
            <person name="Loviza R."/>
            <person name="Walstead R."/>
            <person name="Shah Z."/>
            <person name="Kiflezghi M."/>
            <person name="Wade K."/>
            <person name="Anders K.R."/>
            <person name="Braun M.A."/>
            <person name="Delesalle V.A."/>
            <person name="Hughes L.E."/>
            <person name="Ware V.C."/>
            <person name="Bradley K.W."/>
            <person name="Barker L.P."/>
            <person name="Asai D.J."/>
            <person name="Bowman C.A."/>
            <person name="Russell D.A."/>
            <person name="Pope W.H."/>
            <person name="Jacobs-Sera D."/>
            <person name="Hendrix R.W."/>
            <person name="Hatfull G.F."/>
        </authorList>
    </citation>
    <scope>NUCLEOTIDE SEQUENCE [LARGE SCALE GENOMIC DNA]</scope>
</reference>
<name>A0A088F7L3_9CAUD</name>
<proteinExistence type="predicted"/>
<sequence length="101" mass="11160">MRRWTGADWMNPDAQLFWENYHPDWDDYQGSWESLRYWVEVECAAALHGMDVAMGRPTPPPVARVVTVDEDLGDSRSITRTFGGGCATCDGGGCGDCGEEA</sequence>
<dbReference type="Proteomes" id="UP000029345">
    <property type="component" value="Segment"/>
</dbReference>
<dbReference type="EMBL" id="KM279937">
    <property type="protein sequence ID" value="AIM40482.1"/>
    <property type="molecule type" value="Genomic_DNA"/>
</dbReference>
<evidence type="ECO:0000313" key="2">
    <source>
        <dbReference type="Proteomes" id="UP000029345"/>
    </source>
</evidence>
<protein>
    <submittedName>
        <fullName evidence="1">Uncharacterized protein</fullName>
    </submittedName>
</protein>
<dbReference type="GeneID" id="23679033"/>